<dbReference type="GO" id="GO:1990108">
    <property type="term" value="P:protein linear deubiquitination"/>
    <property type="evidence" value="ECO:0007669"/>
    <property type="project" value="TreeGrafter"/>
</dbReference>
<feature type="region of interest" description="Disordered" evidence="4">
    <location>
        <begin position="81"/>
        <end position="110"/>
    </location>
</feature>
<evidence type="ECO:0000256" key="3">
    <source>
        <dbReference type="ARBA" id="ARBA00022490"/>
    </source>
</evidence>
<sequence>MATSQLIGDAEGGQRFCKQDEALPLKEEQYISPESCQQLEPEILNCAVELSFYNTLIHTRDDDEEDDIFFDNKDVNVDHSSKDLKVSNSASKEAQPRRQHTDLTDDKLESEMEHVTRDCMTEEIKNKSDLLQVLPDSSSTTKPTTEADGRESSLTEMGIDPTLDIEEDLYQSIEEIEEEKTNKIPIIYDKISKEDRKVGVEPEMDIVEYCSREWRGKTNAAKVMKKLLSPSFSYFFIPKSLCS</sequence>
<feature type="compositionally biased region" description="Polar residues" evidence="4">
    <location>
        <begin position="135"/>
        <end position="144"/>
    </location>
</feature>
<dbReference type="AlphaFoldDB" id="A0AAD1S2U2"/>
<feature type="compositionally biased region" description="Basic and acidic residues" evidence="4">
    <location>
        <begin position="94"/>
        <end position="110"/>
    </location>
</feature>
<accession>A0AAD1S2U2</accession>
<evidence type="ECO:0000313" key="6">
    <source>
        <dbReference type="Proteomes" id="UP001295444"/>
    </source>
</evidence>
<feature type="region of interest" description="Disordered" evidence="4">
    <location>
        <begin position="126"/>
        <end position="158"/>
    </location>
</feature>
<dbReference type="GO" id="GO:0005737">
    <property type="term" value="C:cytoplasm"/>
    <property type="evidence" value="ECO:0007669"/>
    <property type="project" value="UniProtKB-SubCell"/>
</dbReference>
<dbReference type="GO" id="GO:0004843">
    <property type="term" value="F:cysteine-type deubiquitinase activity"/>
    <property type="evidence" value="ECO:0007669"/>
    <property type="project" value="TreeGrafter"/>
</dbReference>
<evidence type="ECO:0000313" key="5">
    <source>
        <dbReference type="EMBL" id="CAH2283918.1"/>
    </source>
</evidence>
<protein>
    <submittedName>
        <fullName evidence="5">Uncharacterized protein</fullName>
    </submittedName>
</protein>
<comment type="similarity">
    <text evidence="2">Belongs to the peptidase C65 family. Otulin subfamily.</text>
</comment>
<reference evidence="5" key="1">
    <citation type="submission" date="2022-03" db="EMBL/GenBank/DDBJ databases">
        <authorList>
            <person name="Alioto T."/>
            <person name="Alioto T."/>
            <person name="Gomez Garrido J."/>
        </authorList>
    </citation>
    <scope>NUCLEOTIDE SEQUENCE</scope>
</reference>
<comment type="subcellular location">
    <subcellularLocation>
        <location evidence="1">Cytoplasm</location>
    </subcellularLocation>
</comment>
<evidence type="ECO:0000256" key="4">
    <source>
        <dbReference type="SAM" id="MobiDB-lite"/>
    </source>
</evidence>
<dbReference type="PANTHER" id="PTHR33662">
    <property type="entry name" value="OTU DEUBIQUITINASE WITH LINEAR LINKAGE-SPECIFICITY A-RELATED"/>
    <property type="match status" value="1"/>
</dbReference>
<evidence type="ECO:0000256" key="2">
    <source>
        <dbReference type="ARBA" id="ARBA00010267"/>
    </source>
</evidence>
<dbReference type="Proteomes" id="UP001295444">
    <property type="component" value="Chromosome 04"/>
</dbReference>
<organism evidence="5 6">
    <name type="scientific">Pelobates cultripes</name>
    <name type="common">Western spadefoot toad</name>
    <dbReference type="NCBI Taxonomy" id="61616"/>
    <lineage>
        <taxon>Eukaryota</taxon>
        <taxon>Metazoa</taxon>
        <taxon>Chordata</taxon>
        <taxon>Craniata</taxon>
        <taxon>Vertebrata</taxon>
        <taxon>Euteleostomi</taxon>
        <taxon>Amphibia</taxon>
        <taxon>Batrachia</taxon>
        <taxon>Anura</taxon>
        <taxon>Pelobatoidea</taxon>
        <taxon>Pelobatidae</taxon>
        <taxon>Pelobates</taxon>
    </lineage>
</organism>
<evidence type="ECO:0000256" key="1">
    <source>
        <dbReference type="ARBA" id="ARBA00004496"/>
    </source>
</evidence>
<proteinExistence type="inferred from homology"/>
<dbReference type="EMBL" id="OW240915">
    <property type="protein sequence ID" value="CAH2283918.1"/>
    <property type="molecule type" value="Genomic_DNA"/>
</dbReference>
<dbReference type="PANTHER" id="PTHR33662:SF3">
    <property type="entry name" value="FIBROUS SHEATH CABYR-BINDING PROTEIN-LIKE-RELATED"/>
    <property type="match status" value="1"/>
</dbReference>
<dbReference type="InterPro" id="IPR023235">
    <property type="entry name" value="FAM105"/>
</dbReference>
<keyword evidence="6" id="KW-1185">Reference proteome</keyword>
<gene>
    <name evidence="5" type="ORF">PECUL_23A057657</name>
</gene>
<dbReference type="Pfam" id="PF16218">
    <property type="entry name" value="Peptidase_C101"/>
    <property type="match status" value="1"/>
</dbReference>
<name>A0AAD1S2U2_PELCU</name>
<keyword evidence="3" id="KW-0963">Cytoplasm</keyword>